<protein>
    <submittedName>
        <fullName evidence="1">Uncharacterized protein</fullName>
    </submittedName>
</protein>
<reference evidence="1" key="2">
    <citation type="journal article" date="2024" name="Plant">
        <title>Genomic evolution and insights into agronomic trait innovations of Sesamum species.</title>
        <authorList>
            <person name="Miao H."/>
            <person name="Wang L."/>
            <person name="Qu L."/>
            <person name="Liu H."/>
            <person name="Sun Y."/>
            <person name="Le M."/>
            <person name="Wang Q."/>
            <person name="Wei S."/>
            <person name="Zheng Y."/>
            <person name="Lin W."/>
            <person name="Duan Y."/>
            <person name="Cao H."/>
            <person name="Xiong S."/>
            <person name="Wang X."/>
            <person name="Wei L."/>
            <person name="Li C."/>
            <person name="Ma Q."/>
            <person name="Ju M."/>
            <person name="Zhao R."/>
            <person name="Li G."/>
            <person name="Mu C."/>
            <person name="Tian Q."/>
            <person name="Mei H."/>
            <person name="Zhang T."/>
            <person name="Gao T."/>
            <person name="Zhang H."/>
        </authorList>
    </citation>
    <scope>NUCLEOTIDE SEQUENCE</scope>
    <source>
        <strain evidence="1">G01</strain>
    </source>
</reference>
<evidence type="ECO:0000313" key="1">
    <source>
        <dbReference type="EMBL" id="KAL0319145.1"/>
    </source>
</evidence>
<comment type="caution">
    <text evidence="1">The sequence shown here is derived from an EMBL/GenBank/DDBJ whole genome shotgun (WGS) entry which is preliminary data.</text>
</comment>
<accession>A0AAW2LJ33</accession>
<reference evidence="1" key="1">
    <citation type="submission" date="2020-06" db="EMBL/GenBank/DDBJ databases">
        <authorList>
            <person name="Li T."/>
            <person name="Hu X."/>
            <person name="Zhang T."/>
            <person name="Song X."/>
            <person name="Zhang H."/>
            <person name="Dai N."/>
            <person name="Sheng W."/>
            <person name="Hou X."/>
            <person name="Wei L."/>
        </authorList>
    </citation>
    <scope>NUCLEOTIDE SEQUENCE</scope>
    <source>
        <strain evidence="1">G01</strain>
        <tissue evidence="1">Leaf</tissue>
    </source>
</reference>
<name>A0AAW2LJ33_9LAMI</name>
<organism evidence="1">
    <name type="scientific">Sesamum angustifolium</name>
    <dbReference type="NCBI Taxonomy" id="2727405"/>
    <lineage>
        <taxon>Eukaryota</taxon>
        <taxon>Viridiplantae</taxon>
        <taxon>Streptophyta</taxon>
        <taxon>Embryophyta</taxon>
        <taxon>Tracheophyta</taxon>
        <taxon>Spermatophyta</taxon>
        <taxon>Magnoliopsida</taxon>
        <taxon>eudicotyledons</taxon>
        <taxon>Gunneridae</taxon>
        <taxon>Pentapetalae</taxon>
        <taxon>asterids</taxon>
        <taxon>lamiids</taxon>
        <taxon>Lamiales</taxon>
        <taxon>Pedaliaceae</taxon>
        <taxon>Sesamum</taxon>
    </lineage>
</organism>
<proteinExistence type="predicted"/>
<dbReference type="AlphaFoldDB" id="A0AAW2LJ33"/>
<gene>
    <name evidence="1" type="ORF">Sangu_2070700</name>
</gene>
<dbReference type="EMBL" id="JACGWK010000013">
    <property type="protein sequence ID" value="KAL0319145.1"/>
    <property type="molecule type" value="Genomic_DNA"/>
</dbReference>
<sequence length="118" mass="13199">MQGHGVRTLASRWKVGATCSKKRLSTQYSPSTTEYGRLPPYMTTNASTSNVAALRFSMRVAQDVWDDGTGRGVYIMPYVDPPCYNMSRQRSTAESHSHSSLSHIKMLQIGRILFGGFY</sequence>